<dbReference type="InterPro" id="IPR006664">
    <property type="entry name" value="OMP_bac"/>
</dbReference>
<comment type="subcellular location">
    <subcellularLocation>
        <location evidence="1">Cell outer membrane</location>
    </subcellularLocation>
</comment>
<evidence type="ECO:0000259" key="4">
    <source>
        <dbReference type="PROSITE" id="PS51123"/>
    </source>
</evidence>
<dbReference type="Pfam" id="PF00691">
    <property type="entry name" value="OmpA"/>
    <property type="match status" value="1"/>
</dbReference>
<organism evidence="5">
    <name type="scientific">marine metagenome</name>
    <dbReference type="NCBI Taxonomy" id="408172"/>
    <lineage>
        <taxon>unclassified sequences</taxon>
        <taxon>metagenomes</taxon>
        <taxon>ecological metagenomes</taxon>
    </lineage>
</organism>
<dbReference type="PANTHER" id="PTHR30329:SF21">
    <property type="entry name" value="LIPOPROTEIN YIAD-RELATED"/>
    <property type="match status" value="1"/>
</dbReference>
<reference evidence="5" key="1">
    <citation type="submission" date="2018-05" db="EMBL/GenBank/DDBJ databases">
        <authorList>
            <person name="Lanie J.A."/>
            <person name="Ng W.-L."/>
            <person name="Kazmierczak K.M."/>
            <person name="Andrzejewski T.M."/>
            <person name="Davidsen T.M."/>
            <person name="Wayne K.J."/>
            <person name="Tettelin H."/>
            <person name="Glass J.I."/>
            <person name="Rusch D."/>
            <person name="Podicherti R."/>
            <person name="Tsui H.-C.T."/>
            <person name="Winkler M.E."/>
        </authorList>
    </citation>
    <scope>NUCLEOTIDE SEQUENCE</scope>
</reference>
<protein>
    <recommendedName>
        <fullName evidence="4">OmpA-like domain-containing protein</fullName>
    </recommendedName>
</protein>
<dbReference type="PANTHER" id="PTHR30329">
    <property type="entry name" value="STATOR ELEMENT OF FLAGELLAR MOTOR COMPLEX"/>
    <property type="match status" value="1"/>
</dbReference>
<dbReference type="CDD" id="cd07185">
    <property type="entry name" value="OmpA_C-like"/>
    <property type="match status" value="1"/>
</dbReference>
<dbReference type="EMBL" id="UINC01002062">
    <property type="protein sequence ID" value="SUZ92475.1"/>
    <property type="molecule type" value="Genomic_DNA"/>
</dbReference>
<dbReference type="PROSITE" id="PS51123">
    <property type="entry name" value="OMPA_2"/>
    <property type="match status" value="1"/>
</dbReference>
<dbReference type="Gene3D" id="3.30.1330.60">
    <property type="entry name" value="OmpA-like domain"/>
    <property type="match status" value="1"/>
</dbReference>
<evidence type="ECO:0000256" key="1">
    <source>
        <dbReference type="ARBA" id="ARBA00004442"/>
    </source>
</evidence>
<gene>
    <name evidence="5" type="ORF">METZ01_LOCUS45329</name>
</gene>
<feature type="non-terminal residue" evidence="5">
    <location>
        <position position="1"/>
    </location>
</feature>
<dbReference type="InterPro" id="IPR050330">
    <property type="entry name" value="Bact_OuterMem_StrucFunc"/>
</dbReference>
<name>A0A381RKW7_9ZZZZ</name>
<sequence>TILYEMAELVAIKNLYLNYTRTLIANAEELKASKYAPITLEKAKNLLRKAEDLLDQNRYETEAPLDIVKQANYEAKRTIYLSTLTKDIRDKEMTVERLILNWEKTLTQIASVADISPVMVDGYSELEQQLTTYILDLQHLNQVLIQDKQVLIQDKQVLIQDQKDNLIQLADMEEEIRALDRRLGGVAAEKEVLIQRLEAQARIKEQFEKVEKMFNSKEVRVFRENNNVILRLITLTFESGKSKLLAESFDLLAKVEKAIDVYPESELIIEGHTDSLGDDDFNQKLSQDRAESVLKYMINAMHIPSYRLIATGYGETNPIANNETESGRSKNRRIDIVIIPHNELSQ</sequence>
<evidence type="ECO:0000256" key="3">
    <source>
        <dbReference type="ARBA" id="ARBA00023237"/>
    </source>
</evidence>
<dbReference type="AlphaFoldDB" id="A0A381RKW7"/>
<accession>A0A381RKW7</accession>
<feature type="domain" description="OmpA-like" evidence="4">
    <location>
        <begin position="224"/>
        <end position="342"/>
    </location>
</feature>
<keyword evidence="2" id="KW-0472">Membrane</keyword>
<dbReference type="InterPro" id="IPR006665">
    <property type="entry name" value="OmpA-like"/>
</dbReference>
<evidence type="ECO:0000256" key="2">
    <source>
        <dbReference type="ARBA" id="ARBA00023136"/>
    </source>
</evidence>
<proteinExistence type="predicted"/>
<dbReference type="PRINTS" id="PR01021">
    <property type="entry name" value="OMPADOMAIN"/>
</dbReference>
<dbReference type="InterPro" id="IPR036737">
    <property type="entry name" value="OmpA-like_sf"/>
</dbReference>
<dbReference type="SUPFAM" id="SSF103088">
    <property type="entry name" value="OmpA-like"/>
    <property type="match status" value="1"/>
</dbReference>
<evidence type="ECO:0000313" key="5">
    <source>
        <dbReference type="EMBL" id="SUZ92475.1"/>
    </source>
</evidence>
<keyword evidence="3" id="KW-0998">Cell outer membrane</keyword>
<dbReference type="GO" id="GO:0009279">
    <property type="term" value="C:cell outer membrane"/>
    <property type="evidence" value="ECO:0007669"/>
    <property type="project" value="UniProtKB-SubCell"/>
</dbReference>